<protein>
    <submittedName>
        <fullName evidence="1">Uncharacterized protein</fullName>
    </submittedName>
</protein>
<sequence length="108" mass="12659">MLREYNVSFWRDELYTPSDDNPLIIIPIGNFELWKLCLISTVIKSFSLKIVFITSDNVKIYEEVNDYPSGRAHLNSLDYRYSADYLLLIPQTEDKYLLNFTGITIGRQ</sequence>
<reference evidence="1" key="1">
    <citation type="journal article" date="2020" name="mSystems">
        <title>Genome- and Community-Level Interaction Insights into Carbon Utilization and Element Cycling Functions of Hydrothermarchaeota in Hydrothermal Sediment.</title>
        <authorList>
            <person name="Zhou Z."/>
            <person name="Liu Y."/>
            <person name="Xu W."/>
            <person name="Pan J."/>
            <person name="Luo Z.H."/>
            <person name="Li M."/>
        </authorList>
    </citation>
    <scope>NUCLEOTIDE SEQUENCE [LARGE SCALE GENOMIC DNA]</scope>
    <source>
        <strain evidence="1">SpSt-695</strain>
    </source>
</reference>
<dbReference type="EMBL" id="DTDP01000161">
    <property type="protein sequence ID" value="HGK54075.1"/>
    <property type="molecule type" value="Genomic_DNA"/>
</dbReference>
<organism evidence="1">
    <name type="scientific">candidate division WOR-3 bacterium</name>
    <dbReference type="NCBI Taxonomy" id="2052148"/>
    <lineage>
        <taxon>Bacteria</taxon>
        <taxon>Bacteria division WOR-3</taxon>
    </lineage>
</organism>
<evidence type="ECO:0000313" key="1">
    <source>
        <dbReference type="EMBL" id="HGK54075.1"/>
    </source>
</evidence>
<name>A0A7V4E1Z6_UNCW3</name>
<accession>A0A7V4E1Z6</accession>
<dbReference type="AlphaFoldDB" id="A0A7V4E1Z6"/>
<proteinExistence type="predicted"/>
<gene>
    <name evidence="1" type="ORF">ENU72_03520</name>
</gene>
<comment type="caution">
    <text evidence="1">The sequence shown here is derived from an EMBL/GenBank/DDBJ whole genome shotgun (WGS) entry which is preliminary data.</text>
</comment>